<sequence length="289" mass="32098">MVQILVTGAKEVGVSDVESGESCIGVKRMLSMQNLVKEDSGLHVGMRNGPLEVVKLLIDANRELLGLVNGVKESPIFPTVEGGSFHIAKHIIEKFLDSLPPCGGDNAMNALRAAVVQTHHRAPYSDHDQMPRFSLENLRRMIRIFALHLGECIRNSRKPKTEKRVDLIQEKDVCRWTPFLCAGHLGHLKATRLLLKHYSYASFLKDKLGMSALYMATKEGHVRVMQEILCQTPEAGDVVDNKGWTALHIAAVNENIDVVKYVLRTPKLEVILNVANKDGNTPFAFCGRA</sequence>
<evidence type="ECO:0000256" key="2">
    <source>
        <dbReference type="ARBA" id="ARBA00023043"/>
    </source>
</evidence>
<evidence type="ECO:0000313" key="5">
    <source>
        <dbReference type="Proteomes" id="UP001187192"/>
    </source>
</evidence>
<dbReference type="AlphaFoldDB" id="A0AA87ZNG5"/>
<dbReference type="Pfam" id="PF12796">
    <property type="entry name" value="Ank_2"/>
    <property type="match status" value="1"/>
</dbReference>
<dbReference type="EMBL" id="BTGU01002330">
    <property type="protein sequence ID" value="GMN36679.1"/>
    <property type="molecule type" value="Genomic_DNA"/>
</dbReference>
<accession>A0AA87ZNG5</accession>
<dbReference type="SUPFAM" id="SSF48403">
    <property type="entry name" value="Ankyrin repeat"/>
    <property type="match status" value="1"/>
</dbReference>
<keyword evidence="1" id="KW-0677">Repeat</keyword>
<keyword evidence="2 3" id="KW-0040">ANK repeat</keyword>
<dbReference type="PANTHER" id="PTHR24186:SF50">
    <property type="entry name" value="ANKYRIN REPEAT-CONTAINING PROTEIN ITN1-LIKE ISOFORM X1"/>
    <property type="match status" value="1"/>
</dbReference>
<dbReference type="PROSITE" id="PS50088">
    <property type="entry name" value="ANK_REPEAT"/>
    <property type="match status" value="1"/>
</dbReference>
<evidence type="ECO:0000313" key="4">
    <source>
        <dbReference type="EMBL" id="GMN36679.1"/>
    </source>
</evidence>
<proteinExistence type="predicted"/>
<protein>
    <submittedName>
        <fullName evidence="4">Uncharacterized protein</fullName>
    </submittedName>
</protein>
<dbReference type="InterPro" id="IPR036770">
    <property type="entry name" value="Ankyrin_rpt-contain_sf"/>
</dbReference>
<feature type="repeat" description="ANK" evidence="3">
    <location>
        <begin position="242"/>
        <end position="264"/>
    </location>
</feature>
<dbReference type="GO" id="GO:0005886">
    <property type="term" value="C:plasma membrane"/>
    <property type="evidence" value="ECO:0007669"/>
    <property type="project" value="TreeGrafter"/>
</dbReference>
<dbReference type="Gene3D" id="1.25.40.20">
    <property type="entry name" value="Ankyrin repeat-containing domain"/>
    <property type="match status" value="1"/>
</dbReference>
<organism evidence="4 5">
    <name type="scientific">Ficus carica</name>
    <name type="common">Common fig</name>
    <dbReference type="NCBI Taxonomy" id="3494"/>
    <lineage>
        <taxon>Eukaryota</taxon>
        <taxon>Viridiplantae</taxon>
        <taxon>Streptophyta</taxon>
        <taxon>Embryophyta</taxon>
        <taxon>Tracheophyta</taxon>
        <taxon>Spermatophyta</taxon>
        <taxon>Magnoliopsida</taxon>
        <taxon>eudicotyledons</taxon>
        <taxon>Gunneridae</taxon>
        <taxon>Pentapetalae</taxon>
        <taxon>rosids</taxon>
        <taxon>fabids</taxon>
        <taxon>Rosales</taxon>
        <taxon>Moraceae</taxon>
        <taxon>Ficeae</taxon>
        <taxon>Ficus</taxon>
    </lineage>
</organism>
<comment type="caution">
    <text evidence="4">The sequence shown here is derived from an EMBL/GenBank/DDBJ whole genome shotgun (WGS) entry which is preliminary data.</text>
</comment>
<evidence type="ECO:0000256" key="3">
    <source>
        <dbReference type="PROSITE-ProRule" id="PRU00023"/>
    </source>
</evidence>
<dbReference type="Proteomes" id="UP001187192">
    <property type="component" value="Unassembled WGS sequence"/>
</dbReference>
<gene>
    <name evidence="4" type="ORF">TIFTF001_042489</name>
</gene>
<dbReference type="SMART" id="SM00248">
    <property type="entry name" value="ANK"/>
    <property type="match status" value="4"/>
</dbReference>
<dbReference type="InterPro" id="IPR002110">
    <property type="entry name" value="Ankyrin_rpt"/>
</dbReference>
<keyword evidence="5" id="KW-1185">Reference proteome</keyword>
<evidence type="ECO:0000256" key="1">
    <source>
        <dbReference type="ARBA" id="ARBA00022737"/>
    </source>
</evidence>
<dbReference type="PANTHER" id="PTHR24186">
    <property type="entry name" value="PROTEIN PHOSPHATASE 1 REGULATORY SUBUNIT"/>
    <property type="match status" value="1"/>
</dbReference>
<reference evidence="4" key="1">
    <citation type="submission" date="2023-07" db="EMBL/GenBank/DDBJ databases">
        <title>draft genome sequence of fig (Ficus carica).</title>
        <authorList>
            <person name="Takahashi T."/>
            <person name="Nishimura K."/>
        </authorList>
    </citation>
    <scope>NUCLEOTIDE SEQUENCE</scope>
</reference>
<name>A0AA87ZNG5_FICCA</name>
<dbReference type="PROSITE" id="PS50297">
    <property type="entry name" value="ANK_REP_REGION"/>
    <property type="match status" value="1"/>
</dbReference>